<dbReference type="InterPro" id="IPR027706">
    <property type="entry name" value="PGP_Pase"/>
</dbReference>
<reference evidence="2 3" key="1">
    <citation type="submission" date="2018-06" db="EMBL/GenBank/DDBJ databases">
        <title>A transcriptomic atlas of mushroom development highlights an independent origin of complex multicellularity.</title>
        <authorList>
            <consortium name="DOE Joint Genome Institute"/>
            <person name="Krizsan K."/>
            <person name="Almasi E."/>
            <person name="Merenyi Z."/>
            <person name="Sahu N."/>
            <person name="Viragh M."/>
            <person name="Koszo T."/>
            <person name="Mondo S."/>
            <person name="Kiss B."/>
            <person name="Balint B."/>
            <person name="Kues U."/>
            <person name="Barry K."/>
            <person name="Hegedus J.C."/>
            <person name="Henrissat B."/>
            <person name="Johnson J."/>
            <person name="Lipzen A."/>
            <person name="Ohm R."/>
            <person name="Nagy I."/>
            <person name="Pangilinan J."/>
            <person name="Yan J."/>
            <person name="Xiong Y."/>
            <person name="Grigoriev I.V."/>
            <person name="Hibbett D.S."/>
            <person name="Nagy L.G."/>
        </authorList>
    </citation>
    <scope>NUCLEOTIDE SEQUENCE [LARGE SCALE GENOMIC DNA]</scope>
    <source>
        <strain evidence="2 3">SZMC22713</strain>
    </source>
</reference>
<sequence>MPLNVSGVLAALQTLFKPRLILPSLTVNDIRQLDFHALKTAGFRGAVFDKDNCLTLPQRDHLVPELKDAWSECLSTFGPSNILVVSNSAGSRSDAGDIKAESVSISLGVPVLRHDALKPSHACIRDIMNYFFSSPSFTGQSPGKVDEEHGRKRPTADTNWDILKPLIVVGDRLFTDVILANRMRRLLNTNDPKGQISNDPDANSTSSTNDAGRTPDGPFAVYTTGVWKRESILMRFTEKALLRAVERWVIGEEEIKRRSEYSARFLRK</sequence>
<proteinExistence type="predicted"/>
<evidence type="ECO:0000313" key="3">
    <source>
        <dbReference type="Proteomes" id="UP000294933"/>
    </source>
</evidence>
<name>A0A4Y7Q566_9AGAM</name>
<organism evidence="2 3">
    <name type="scientific">Rickenella mellea</name>
    <dbReference type="NCBI Taxonomy" id="50990"/>
    <lineage>
        <taxon>Eukaryota</taxon>
        <taxon>Fungi</taxon>
        <taxon>Dikarya</taxon>
        <taxon>Basidiomycota</taxon>
        <taxon>Agaricomycotina</taxon>
        <taxon>Agaricomycetes</taxon>
        <taxon>Hymenochaetales</taxon>
        <taxon>Rickenellaceae</taxon>
        <taxon>Rickenella</taxon>
    </lineage>
</organism>
<feature type="compositionally biased region" description="Polar residues" evidence="1">
    <location>
        <begin position="189"/>
        <end position="211"/>
    </location>
</feature>
<dbReference type="Proteomes" id="UP000294933">
    <property type="component" value="Unassembled WGS sequence"/>
</dbReference>
<gene>
    <name evidence="2" type="ORF">BD410DRAFT_788612</name>
</gene>
<dbReference type="VEuPathDB" id="FungiDB:BD410DRAFT_788612"/>
<dbReference type="STRING" id="50990.A0A4Y7Q566"/>
<dbReference type="EMBL" id="ML170175">
    <property type="protein sequence ID" value="TDL22348.1"/>
    <property type="molecule type" value="Genomic_DNA"/>
</dbReference>
<feature type="region of interest" description="Disordered" evidence="1">
    <location>
        <begin position="189"/>
        <end position="216"/>
    </location>
</feature>
<accession>A0A4Y7Q566</accession>
<dbReference type="AlphaFoldDB" id="A0A4Y7Q566"/>
<protein>
    <recommendedName>
        <fullName evidence="4">HAD-superfamily phosphatase</fullName>
    </recommendedName>
</protein>
<keyword evidence="3" id="KW-1185">Reference proteome</keyword>
<evidence type="ECO:0000256" key="1">
    <source>
        <dbReference type="SAM" id="MobiDB-lite"/>
    </source>
</evidence>
<dbReference type="Pfam" id="PF09419">
    <property type="entry name" value="PGP_phosphatase"/>
    <property type="match status" value="1"/>
</dbReference>
<evidence type="ECO:0000313" key="2">
    <source>
        <dbReference type="EMBL" id="TDL22348.1"/>
    </source>
</evidence>
<dbReference type="GO" id="GO:0008962">
    <property type="term" value="F:phosphatidylglycerophosphatase activity"/>
    <property type="evidence" value="ECO:0007669"/>
    <property type="project" value="InterPro"/>
</dbReference>
<evidence type="ECO:0008006" key="4">
    <source>
        <dbReference type="Google" id="ProtNLM"/>
    </source>
</evidence>
<dbReference type="OrthoDB" id="198652at2759"/>